<feature type="transmembrane region" description="Helical" evidence="5">
    <location>
        <begin position="405"/>
        <end position="431"/>
    </location>
</feature>
<dbReference type="Proteomes" id="UP001300502">
    <property type="component" value="Unassembled WGS sequence"/>
</dbReference>
<dbReference type="GO" id="GO:0016020">
    <property type="term" value="C:membrane"/>
    <property type="evidence" value="ECO:0007669"/>
    <property type="project" value="UniProtKB-SubCell"/>
</dbReference>
<evidence type="ECO:0000256" key="3">
    <source>
        <dbReference type="ARBA" id="ARBA00022989"/>
    </source>
</evidence>
<dbReference type="PANTHER" id="PTHR22950">
    <property type="entry name" value="AMINO ACID TRANSPORTER"/>
    <property type="match status" value="1"/>
</dbReference>
<keyword evidence="2 5" id="KW-0812">Transmembrane</keyword>
<evidence type="ECO:0000256" key="2">
    <source>
        <dbReference type="ARBA" id="ARBA00022692"/>
    </source>
</evidence>
<feature type="transmembrane region" description="Helical" evidence="5">
    <location>
        <begin position="74"/>
        <end position="98"/>
    </location>
</feature>
<feature type="transmembrane region" description="Helical" evidence="5">
    <location>
        <begin position="302"/>
        <end position="322"/>
    </location>
</feature>
<evidence type="ECO:0000259" key="6">
    <source>
        <dbReference type="Pfam" id="PF01490"/>
    </source>
</evidence>
<feature type="transmembrane region" description="Helical" evidence="5">
    <location>
        <begin position="259"/>
        <end position="282"/>
    </location>
</feature>
<feature type="transmembrane region" description="Helical" evidence="5">
    <location>
        <begin position="124"/>
        <end position="147"/>
    </location>
</feature>
<name>A0AAV9INE6_9RHOD</name>
<comment type="subcellular location">
    <subcellularLocation>
        <location evidence="1">Membrane</location>
        <topology evidence="1">Multi-pass membrane protein</topology>
    </subcellularLocation>
</comment>
<dbReference type="PANTHER" id="PTHR22950:SF461">
    <property type="entry name" value="AMINO ACID TRANSPORTER TRANSMEMBRANE DOMAIN-CONTAINING PROTEIN"/>
    <property type="match status" value="1"/>
</dbReference>
<evidence type="ECO:0000313" key="8">
    <source>
        <dbReference type="Proteomes" id="UP001300502"/>
    </source>
</evidence>
<sequence>MEGTVISDEVCMKDALENGIPKTDTESKLQGPEDYILNGTLRRPHMEWWRAVFLVLGDILGTGILAIPSGLASMGWLLGVLFLVVMCGIFIYCGLLLYRMRLMYPHIRTYGDLGREVYGKWGEWAVYLVQYTSLFLVLPVYLLVASTALRDTVAPNSCLIIWMFVNSGILLVFMQTRTLRFNAWYSLFGTLAIVVTLVIAIVQIIIDASSSTTHGELVSSTGFEKGLVGSGDIIFAYSGIYVFIEFMDEMKHPHHFSKVIYSANISLFFAYAIVGILGYAVYGKFVVNPITSSLSAGPVKRVANAFLWLHVLVAFIVHALVFNRAVAVRFCKKYVDDFRWKGLLAWFTVTFVSTGLSLILNIFFPYLSDIESLAGTLFSPITGFLYPNLFYWKCAGSKMSAKQRWFGWFILVVFGICYTILGTYGTIYSMVQNVGATPLLYKCL</sequence>
<evidence type="ECO:0000256" key="5">
    <source>
        <dbReference type="SAM" id="Phobius"/>
    </source>
</evidence>
<evidence type="ECO:0000313" key="7">
    <source>
        <dbReference type="EMBL" id="KAK4528993.1"/>
    </source>
</evidence>
<evidence type="ECO:0000256" key="4">
    <source>
        <dbReference type="ARBA" id="ARBA00023136"/>
    </source>
</evidence>
<feature type="transmembrane region" description="Helical" evidence="5">
    <location>
        <begin position="226"/>
        <end position="247"/>
    </location>
</feature>
<feature type="transmembrane region" description="Helical" evidence="5">
    <location>
        <begin position="373"/>
        <end position="393"/>
    </location>
</feature>
<keyword evidence="8" id="KW-1185">Reference proteome</keyword>
<feature type="transmembrane region" description="Helical" evidence="5">
    <location>
        <begin position="185"/>
        <end position="206"/>
    </location>
</feature>
<gene>
    <name evidence="7" type="ORF">GAYE_SCF68G6942</name>
</gene>
<dbReference type="Gene3D" id="1.20.1740.10">
    <property type="entry name" value="Amino acid/polyamine transporter I"/>
    <property type="match status" value="1"/>
</dbReference>
<accession>A0AAV9INE6</accession>
<evidence type="ECO:0000256" key="1">
    <source>
        <dbReference type="ARBA" id="ARBA00004141"/>
    </source>
</evidence>
<keyword evidence="3 5" id="KW-1133">Transmembrane helix</keyword>
<reference evidence="7 8" key="1">
    <citation type="submission" date="2022-07" db="EMBL/GenBank/DDBJ databases">
        <title>Genome-wide signatures of adaptation to extreme environments.</title>
        <authorList>
            <person name="Cho C.H."/>
            <person name="Yoon H.S."/>
        </authorList>
    </citation>
    <scope>NUCLEOTIDE SEQUENCE [LARGE SCALE GENOMIC DNA]</scope>
    <source>
        <strain evidence="7 8">108.79 E11</strain>
    </source>
</reference>
<organism evidence="7 8">
    <name type="scientific">Galdieria yellowstonensis</name>
    <dbReference type="NCBI Taxonomy" id="3028027"/>
    <lineage>
        <taxon>Eukaryota</taxon>
        <taxon>Rhodophyta</taxon>
        <taxon>Bangiophyceae</taxon>
        <taxon>Galdieriales</taxon>
        <taxon>Galdieriaceae</taxon>
        <taxon>Galdieria</taxon>
    </lineage>
</organism>
<dbReference type="Pfam" id="PF01490">
    <property type="entry name" value="Aa_trans"/>
    <property type="match status" value="1"/>
</dbReference>
<dbReference type="AlphaFoldDB" id="A0AAV9INE6"/>
<dbReference type="InterPro" id="IPR013057">
    <property type="entry name" value="AA_transpt_TM"/>
</dbReference>
<feature type="transmembrane region" description="Helical" evidence="5">
    <location>
        <begin position="343"/>
        <end position="367"/>
    </location>
</feature>
<comment type="caution">
    <text evidence="7">The sequence shown here is derived from an EMBL/GenBank/DDBJ whole genome shotgun (WGS) entry which is preliminary data.</text>
</comment>
<keyword evidence="4 5" id="KW-0472">Membrane</keyword>
<feature type="transmembrane region" description="Helical" evidence="5">
    <location>
        <begin position="153"/>
        <end position="173"/>
    </location>
</feature>
<feature type="transmembrane region" description="Helical" evidence="5">
    <location>
        <begin position="48"/>
        <end position="68"/>
    </location>
</feature>
<proteinExistence type="predicted"/>
<dbReference type="GO" id="GO:0015179">
    <property type="term" value="F:L-amino acid transmembrane transporter activity"/>
    <property type="evidence" value="ECO:0007669"/>
    <property type="project" value="TreeGrafter"/>
</dbReference>
<protein>
    <recommendedName>
        <fullName evidence="6">Amino acid transporter transmembrane domain-containing protein</fullName>
    </recommendedName>
</protein>
<feature type="domain" description="Amino acid transporter transmembrane" evidence="6">
    <location>
        <begin position="47"/>
        <end position="427"/>
    </location>
</feature>
<dbReference type="EMBL" id="JANCYU010000073">
    <property type="protein sequence ID" value="KAK4528993.1"/>
    <property type="molecule type" value="Genomic_DNA"/>
</dbReference>